<dbReference type="SMART" id="SM00033">
    <property type="entry name" value="CH"/>
    <property type="match status" value="1"/>
</dbReference>
<dbReference type="InterPro" id="IPR022735">
    <property type="entry name" value="bMERB_dom"/>
</dbReference>
<evidence type="ECO:0000313" key="14">
    <source>
        <dbReference type="Proteomes" id="UP001151699"/>
    </source>
</evidence>
<dbReference type="Gene3D" id="1.10.418.10">
    <property type="entry name" value="Calponin-like domain"/>
    <property type="match status" value="1"/>
</dbReference>
<keyword evidence="4" id="KW-0967">Endosome</keyword>
<feature type="compositionally biased region" description="Low complexity" evidence="9">
    <location>
        <begin position="319"/>
        <end position="334"/>
    </location>
</feature>
<feature type="compositionally biased region" description="Basic residues" evidence="9">
    <location>
        <begin position="1248"/>
        <end position="1265"/>
    </location>
</feature>
<protein>
    <submittedName>
        <fullName evidence="13">MICAL-like protein 2</fullName>
    </submittedName>
</protein>
<dbReference type="Proteomes" id="UP001151699">
    <property type="component" value="Chromosome X"/>
</dbReference>
<dbReference type="InterPro" id="IPR001781">
    <property type="entry name" value="Znf_LIM"/>
</dbReference>
<dbReference type="PROSITE" id="PS50023">
    <property type="entry name" value="LIM_DOMAIN_2"/>
    <property type="match status" value="1"/>
</dbReference>
<feature type="domain" description="LIM zinc-binding" evidence="11">
    <location>
        <begin position="176"/>
        <end position="238"/>
    </location>
</feature>
<dbReference type="CDD" id="cd09400">
    <property type="entry name" value="LIM_like_1"/>
    <property type="match status" value="1"/>
</dbReference>
<organism evidence="13 14">
    <name type="scientific">Pseudolycoriella hygida</name>
    <dbReference type="NCBI Taxonomy" id="35572"/>
    <lineage>
        <taxon>Eukaryota</taxon>
        <taxon>Metazoa</taxon>
        <taxon>Ecdysozoa</taxon>
        <taxon>Arthropoda</taxon>
        <taxon>Hexapoda</taxon>
        <taxon>Insecta</taxon>
        <taxon>Pterygota</taxon>
        <taxon>Neoptera</taxon>
        <taxon>Endopterygota</taxon>
        <taxon>Diptera</taxon>
        <taxon>Nematocera</taxon>
        <taxon>Sciaroidea</taxon>
        <taxon>Sciaridae</taxon>
        <taxon>Pseudolycoriella</taxon>
    </lineage>
</organism>
<dbReference type="Pfam" id="PF00412">
    <property type="entry name" value="LIM"/>
    <property type="match status" value="1"/>
</dbReference>
<dbReference type="PROSITE" id="PS00478">
    <property type="entry name" value="LIM_DOMAIN_1"/>
    <property type="match status" value="1"/>
</dbReference>
<evidence type="ECO:0000259" key="12">
    <source>
        <dbReference type="PROSITE" id="PS51848"/>
    </source>
</evidence>
<dbReference type="SUPFAM" id="SSF47576">
    <property type="entry name" value="Calponin-homology domain, CH-domain"/>
    <property type="match status" value="1"/>
</dbReference>
<feature type="region of interest" description="Disordered" evidence="9">
    <location>
        <begin position="1234"/>
        <end position="1293"/>
    </location>
</feature>
<feature type="compositionally biased region" description="Basic and acidic residues" evidence="9">
    <location>
        <begin position="538"/>
        <end position="547"/>
    </location>
</feature>
<keyword evidence="7" id="KW-0175">Coiled coil</keyword>
<feature type="compositionally biased region" description="Basic and acidic residues" evidence="9">
    <location>
        <begin position="554"/>
        <end position="592"/>
    </location>
</feature>
<evidence type="ECO:0000256" key="8">
    <source>
        <dbReference type="PROSITE-ProRule" id="PRU00125"/>
    </source>
</evidence>
<name>A0A9Q0RZX1_9DIPT</name>
<evidence type="ECO:0000259" key="10">
    <source>
        <dbReference type="PROSITE" id="PS50021"/>
    </source>
</evidence>
<feature type="region of interest" description="Disordered" evidence="9">
    <location>
        <begin position="819"/>
        <end position="888"/>
    </location>
</feature>
<feature type="compositionally biased region" description="Acidic residues" evidence="9">
    <location>
        <begin position="335"/>
        <end position="345"/>
    </location>
</feature>
<evidence type="ECO:0000256" key="3">
    <source>
        <dbReference type="ARBA" id="ARBA00022723"/>
    </source>
</evidence>
<feature type="region of interest" description="Disordered" evidence="9">
    <location>
        <begin position="1012"/>
        <end position="1058"/>
    </location>
</feature>
<feature type="region of interest" description="Disordered" evidence="9">
    <location>
        <begin position="131"/>
        <end position="155"/>
    </location>
</feature>
<keyword evidence="5 8" id="KW-0862">Zinc</keyword>
<dbReference type="GO" id="GO:0046872">
    <property type="term" value="F:metal ion binding"/>
    <property type="evidence" value="ECO:0007669"/>
    <property type="project" value="UniProtKB-KW"/>
</dbReference>
<dbReference type="OrthoDB" id="10017054at2759"/>
<dbReference type="InterPro" id="IPR050540">
    <property type="entry name" value="F-actin_Monoox_Mical"/>
</dbReference>
<dbReference type="PROSITE" id="PS51848">
    <property type="entry name" value="BMERB"/>
    <property type="match status" value="1"/>
</dbReference>
<dbReference type="PANTHER" id="PTHR23167:SF84">
    <property type="entry name" value="ALPHA ACTININ 3-RELATED"/>
    <property type="match status" value="1"/>
</dbReference>
<feature type="compositionally biased region" description="Low complexity" evidence="9">
    <location>
        <begin position="856"/>
        <end position="866"/>
    </location>
</feature>
<dbReference type="FunFam" id="1.10.418.10:FF:000023">
    <property type="entry name" value="EH domain-binding protein 1 isoform X1"/>
    <property type="match status" value="1"/>
</dbReference>
<dbReference type="Gene3D" id="2.10.110.10">
    <property type="entry name" value="Cysteine Rich Protein"/>
    <property type="match status" value="1"/>
</dbReference>
<sequence>MIETPQFDFKLSKKILKTMGERRGTKALELWCRRMIEGYPGVKIDNMTTSWRDGLAFCAMVHHFRPDLIDFEKLNKADIYFNNELAFRTAEIHLGIPALLDAADMESYEVPDRLSILTYLSQYYQAFASQDSPNRLKRQSTVGTDKSPLTKTSGPPAKVAHIVGGSGGGGSVLKREPCQKCNLPVFLAERLVLGQKLFHRTCLKCARCQSQLTPGSFYETEVDGEFCCETCPDEEKAFALKERLKTDVVVSDDMNKSFTEKLAMFQTDGKGLLQKSLSDEEKSKSLKRLTEFYSNQEQTYKANKALTSFINNQVDTDQSITSTSSMKSEDSSSSSDEESDIEDPPDLPTTEAPSAYVSDHANDRTESPDSSQVNSQMVNNTQPPNESPTYRSSSAIIILSENTPLHSEVPAEAFQEISNVTKEESKHEKDDAVDADCVPQIRSNDASGPSVNSVVRSRLSQFESKIGADEQIASKYVSKKINIRETGESQITSHIRENEIEVPAADQIMLISSDDVSDIRKYEDETQRDEIFEKNVKRETDECKSDVEPIAEVSQREEADSVRSESDACESKASEDNVEDSVRKLETNRDDLTSSTQSESSSVKIEELTEAIVPTPRRRVSKTQLDESPKPVPVKRGIKTKKTGTEKTPEKSPTSTKDVNLYPLDLNPFGSDDDDDNANVSATTTAKEVVGKSTEMISSNPFDSSDDEIELDKDDVIKNNRATRDISKSSLNPFGSDTEDEDDGATKHKRTPVPTPRKVVTSSLHSTPEPTPRLSRALHNNTNTSSNIYGSEVSLSSPHIYKASDLLVKNNHFHGSTNSLASSCGSVNRRKKGRAPLPPTMLRKSSNELFASKENSPTPSARASPSPRKKRPAPAPPTSTPKLVPSIVLENSESVPTDESIYVTAIDKTVPCVDTTVPNECPVENADGDQDSLSHDNVSITTLRLIPLEASLIEDTSQHSECTTEDDSVVYRRRIVPCSPESQPDDSTTFNDKSLNVSDDLVEHNARQWQKMKENKETQNKNRQSQISLSSPEPDHVYSNKSSFGKWKRRKGPAPALPIPPRKVLQMVPLQEIRHELEVIEVQQVGLEKQGVMLEKMIRERCEGTDPQFNEFGEPQLPPDAPNTKEVEDLILQLFELVNEKNELFRRQAELMYLRRQHRLEQEQADIEYEIRVLMAQPERNKTDCDKAREETLITRLVEVVQLRNEVIECLEMDRLREAEEDQSIKQRLELHTAKRDVELSKQTPTKLSKKEKKKQKESKKLFKQKKMDADKDADDTEIQTEKTKKKKRKFLF</sequence>
<gene>
    <name evidence="13" type="primary">MICALL2</name>
    <name evidence="13" type="ORF">Bhyg_11408</name>
</gene>
<dbReference type="Pfam" id="PF00307">
    <property type="entry name" value="CH"/>
    <property type="match status" value="1"/>
</dbReference>
<dbReference type="InterPro" id="IPR036872">
    <property type="entry name" value="CH_dom_sf"/>
</dbReference>
<feature type="compositionally biased region" description="Polar residues" evidence="9">
    <location>
        <begin position="843"/>
        <end position="855"/>
    </location>
</feature>
<dbReference type="Pfam" id="PF12130">
    <property type="entry name" value="bMERB_dom"/>
    <property type="match status" value="1"/>
</dbReference>
<keyword evidence="3 8" id="KW-0479">Metal-binding</keyword>
<evidence type="ECO:0000256" key="1">
    <source>
        <dbReference type="ARBA" id="ARBA00004177"/>
    </source>
</evidence>
<evidence type="ECO:0000256" key="6">
    <source>
        <dbReference type="ARBA" id="ARBA00023038"/>
    </source>
</evidence>
<feature type="domain" description="BMERB" evidence="12">
    <location>
        <begin position="1058"/>
        <end position="1227"/>
    </location>
</feature>
<dbReference type="SMART" id="SM01203">
    <property type="entry name" value="DUF3585"/>
    <property type="match status" value="1"/>
</dbReference>
<feature type="domain" description="Calponin-homology (CH)" evidence="10">
    <location>
        <begin position="22"/>
        <end position="128"/>
    </location>
</feature>
<keyword evidence="2" id="KW-0597">Phosphoprotein</keyword>
<dbReference type="PANTHER" id="PTHR23167">
    <property type="entry name" value="CALPONIN HOMOLOGY DOMAIN-CONTAINING PROTEIN DDB_G0272472-RELATED"/>
    <property type="match status" value="1"/>
</dbReference>
<feature type="region of interest" description="Disordered" evidence="9">
    <location>
        <begin position="538"/>
        <end position="790"/>
    </location>
</feature>
<feature type="compositionally biased region" description="Basic residues" evidence="9">
    <location>
        <begin position="1284"/>
        <end position="1293"/>
    </location>
</feature>
<evidence type="ECO:0000256" key="5">
    <source>
        <dbReference type="ARBA" id="ARBA00022833"/>
    </source>
</evidence>
<feature type="compositionally biased region" description="Basic and acidic residues" evidence="9">
    <location>
        <begin position="714"/>
        <end position="727"/>
    </location>
</feature>
<feature type="compositionally biased region" description="Low complexity" evidence="9">
    <location>
        <begin position="593"/>
        <end position="602"/>
    </location>
</feature>
<dbReference type="PROSITE" id="PS50021">
    <property type="entry name" value="CH"/>
    <property type="match status" value="1"/>
</dbReference>
<evidence type="ECO:0000256" key="7">
    <source>
        <dbReference type="ARBA" id="ARBA00023054"/>
    </source>
</evidence>
<dbReference type="GO" id="GO:0005768">
    <property type="term" value="C:endosome"/>
    <property type="evidence" value="ECO:0007669"/>
    <property type="project" value="UniProtKB-SubCell"/>
</dbReference>
<comment type="subcellular location">
    <subcellularLocation>
        <location evidence="1">Endosome</location>
    </subcellularLocation>
</comment>
<feature type="compositionally biased region" description="Polar residues" evidence="9">
    <location>
        <begin position="778"/>
        <end position="790"/>
    </location>
</feature>
<evidence type="ECO:0000313" key="13">
    <source>
        <dbReference type="EMBL" id="KAJ6638671.1"/>
    </source>
</evidence>
<feature type="compositionally biased region" description="Acidic residues" evidence="9">
    <location>
        <begin position="704"/>
        <end position="713"/>
    </location>
</feature>
<feature type="compositionally biased region" description="Polar residues" evidence="9">
    <location>
        <begin position="131"/>
        <end position="153"/>
    </location>
</feature>
<accession>A0A9Q0RZX1</accession>
<dbReference type="SMART" id="SM00132">
    <property type="entry name" value="LIM"/>
    <property type="match status" value="1"/>
</dbReference>
<dbReference type="InterPro" id="IPR001715">
    <property type="entry name" value="CH_dom"/>
</dbReference>
<feature type="compositionally biased region" description="Polar residues" evidence="9">
    <location>
        <begin position="368"/>
        <end position="391"/>
    </location>
</feature>
<feature type="region of interest" description="Disordered" evidence="9">
    <location>
        <begin position="317"/>
        <end position="391"/>
    </location>
</feature>
<dbReference type="EMBL" id="WJQU01000003">
    <property type="protein sequence ID" value="KAJ6638671.1"/>
    <property type="molecule type" value="Genomic_DNA"/>
</dbReference>
<evidence type="ECO:0000256" key="4">
    <source>
        <dbReference type="ARBA" id="ARBA00022753"/>
    </source>
</evidence>
<proteinExistence type="predicted"/>
<evidence type="ECO:0000259" key="11">
    <source>
        <dbReference type="PROSITE" id="PS50023"/>
    </source>
</evidence>
<feature type="compositionally biased region" description="Polar residues" evidence="9">
    <location>
        <begin position="1021"/>
        <end position="1031"/>
    </location>
</feature>
<keyword evidence="14" id="KW-1185">Reference proteome</keyword>
<comment type="caution">
    <text evidence="13">The sequence shown here is derived from an EMBL/GenBank/DDBJ whole genome shotgun (WGS) entry which is preliminary data.</text>
</comment>
<keyword evidence="6 8" id="KW-0440">LIM domain</keyword>
<evidence type="ECO:0000256" key="2">
    <source>
        <dbReference type="ARBA" id="ARBA00022553"/>
    </source>
</evidence>
<reference evidence="13" key="1">
    <citation type="submission" date="2022-07" db="EMBL/GenBank/DDBJ databases">
        <authorList>
            <person name="Trinca V."/>
            <person name="Uliana J.V.C."/>
            <person name="Torres T.T."/>
            <person name="Ward R.J."/>
            <person name="Monesi N."/>
        </authorList>
    </citation>
    <scope>NUCLEOTIDE SEQUENCE</scope>
    <source>
        <strain evidence="13">HSMRA1968</strain>
        <tissue evidence="13">Whole embryos</tissue>
    </source>
</reference>
<evidence type="ECO:0000256" key="9">
    <source>
        <dbReference type="SAM" id="MobiDB-lite"/>
    </source>
</evidence>